<dbReference type="GO" id="GO:0005524">
    <property type="term" value="F:ATP binding"/>
    <property type="evidence" value="ECO:0007669"/>
    <property type="project" value="TreeGrafter"/>
</dbReference>
<comment type="cofactor">
    <cofactor evidence="1">
        <name>Ca(2+)</name>
        <dbReference type="ChEBI" id="CHEBI:29108"/>
    </cofactor>
</comment>
<reference evidence="9" key="1">
    <citation type="submission" date="2020-05" db="EMBL/GenBank/DDBJ databases">
        <title>Sulfur intermediates as new biogeochemical hubs in an aquatic model microbial ecosystem.</title>
        <authorList>
            <person name="Vigneron A."/>
        </authorList>
    </citation>
    <scope>NUCLEOTIDE SEQUENCE</scope>
    <source>
        <strain evidence="9">Bin.250</strain>
    </source>
</reference>
<evidence type="ECO:0000256" key="7">
    <source>
        <dbReference type="ARBA" id="ARBA00023239"/>
    </source>
</evidence>
<evidence type="ECO:0000256" key="4">
    <source>
        <dbReference type="ARBA" id="ARBA00001946"/>
    </source>
</evidence>
<accession>A0A973A8Z0</accession>
<dbReference type="Gene3D" id="3.40.50.1100">
    <property type="match status" value="2"/>
</dbReference>
<dbReference type="PROSITE" id="PS00165">
    <property type="entry name" value="DEHYDRATASE_SER_THR"/>
    <property type="match status" value="1"/>
</dbReference>
<dbReference type="GO" id="GO:0003941">
    <property type="term" value="F:L-serine ammonia-lyase activity"/>
    <property type="evidence" value="ECO:0007669"/>
    <property type="project" value="TreeGrafter"/>
</dbReference>
<evidence type="ECO:0000256" key="5">
    <source>
        <dbReference type="ARBA" id="ARBA00022842"/>
    </source>
</evidence>
<dbReference type="Proteomes" id="UP000754644">
    <property type="component" value="Unassembled WGS sequence"/>
</dbReference>
<protein>
    <submittedName>
        <fullName evidence="9">Pyridoxal-phosphate dependent enzyme</fullName>
    </submittedName>
</protein>
<name>A0A973A8Z0_9GAMM</name>
<dbReference type="InterPro" id="IPR001926">
    <property type="entry name" value="TrpB-like_PALP"/>
</dbReference>
<dbReference type="GO" id="GO:0030378">
    <property type="term" value="F:serine racemase activity"/>
    <property type="evidence" value="ECO:0007669"/>
    <property type="project" value="TreeGrafter"/>
</dbReference>
<evidence type="ECO:0000256" key="1">
    <source>
        <dbReference type="ARBA" id="ARBA00001913"/>
    </source>
</evidence>
<dbReference type="GO" id="GO:0030170">
    <property type="term" value="F:pyridoxal phosphate binding"/>
    <property type="evidence" value="ECO:0007669"/>
    <property type="project" value="InterPro"/>
</dbReference>
<dbReference type="AlphaFoldDB" id="A0A973A8Z0"/>
<dbReference type="GO" id="GO:0070179">
    <property type="term" value="P:D-serine biosynthetic process"/>
    <property type="evidence" value="ECO:0007669"/>
    <property type="project" value="TreeGrafter"/>
</dbReference>
<comment type="caution">
    <text evidence="9">The sequence shown here is derived from an EMBL/GenBank/DDBJ whole genome shotgun (WGS) entry which is preliminary data.</text>
</comment>
<dbReference type="GO" id="GO:0018114">
    <property type="term" value="F:threonine racemase activity"/>
    <property type="evidence" value="ECO:0007669"/>
    <property type="project" value="TreeGrafter"/>
</dbReference>
<evidence type="ECO:0000313" key="9">
    <source>
        <dbReference type="EMBL" id="NQV65670.1"/>
    </source>
</evidence>
<comment type="cofactor">
    <cofactor evidence="4">
        <name>Mg(2+)</name>
        <dbReference type="ChEBI" id="CHEBI:18420"/>
    </cofactor>
</comment>
<dbReference type="GO" id="GO:0000287">
    <property type="term" value="F:magnesium ion binding"/>
    <property type="evidence" value="ECO:0007669"/>
    <property type="project" value="TreeGrafter"/>
</dbReference>
<dbReference type="InterPro" id="IPR000634">
    <property type="entry name" value="Ser/Thr_deHydtase_PyrdxlP-BS"/>
</dbReference>
<evidence type="ECO:0000256" key="2">
    <source>
        <dbReference type="ARBA" id="ARBA00001933"/>
    </source>
</evidence>
<feature type="domain" description="Tryptophan synthase beta chain-like PALP" evidence="8">
    <location>
        <begin position="23"/>
        <end position="305"/>
    </location>
</feature>
<sequence length="312" mass="32631">MVQQAFTVTLADILRAQQRLVGGVLDTPVLRSATLDLLAGAELFFKCEHQQVTGSFKARGALNAVLSLTEAQARQGVATHSSGNHGAALAWAAASRGLPAYIVVPENAAIVKKRNISRYGAEIIECESTLPAREAALAAVVARTGANFIPPYDDARIIAGQGTTGLEVMAAVPDLDDIVTPVGGGGLLAGTLLAVADGPQVYGAEPAMADDAYRSFTSGVRVLSHTPKTMADGLRTTLGALNFEIIQGHCAGILLVSEAEILAAMRLIWEALQQVVEPSSAVTLAAVLRYPEQFNNRRIGLILTGGNCDSSF</sequence>
<evidence type="ECO:0000256" key="3">
    <source>
        <dbReference type="ARBA" id="ARBA00001936"/>
    </source>
</evidence>
<comment type="cofactor">
    <cofactor evidence="2">
        <name>pyridoxal 5'-phosphate</name>
        <dbReference type="ChEBI" id="CHEBI:597326"/>
    </cofactor>
</comment>
<organism evidence="9 10">
    <name type="scientific">SAR86 cluster bacterium</name>
    <dbReference type="NCBI Taxonomy" id="2030880"/>
    <lineage>
        <taxon>Bacteria</taxon>
        <taxon>Pseudomonadati</taxon>
        <taxon>Pseudomonadota</taxon>
        <taxon>Gammaproteobacteria</taxon>
        <taxon>SAR86 cluster</taxon>
    </lineage>
</organism>
<evidence type="ECO:0000313" key="10">
    <source>
        <dbReference type="Proteomes" id="UP000754644"/>
    </source>
</evidence>
<dbReference type="Pfam" id="PF00291">
    <property type="entry name" value="PALP"/>
    <property type="match status" value="1"/>
</dbReference>
<evidence type="ECO:0000259" key="8">
    <source>
        <dbReference type="Pfam" id="PF00291"/>
    </source>
</evidence>
<dbReference type="PANTHER" id="PTHR43050:SF1">
    <property type="entry name" value="SERINE RACEMASE"/>
    <property type="match status" value="1"/>
</dbReference>
<dbReference type="EMBL" id="JABMOJ010000368">
    <property type="protein sequence ID" value="NQV65670.1"/>
    <property type="molecule type" value="Genomic_DNA"/>
</dbReference>
<dbReference type="FunFam" id="3.40.50.1100:FF:000041">
    <property type="entry name" value="Threonine ammonia-lyase, variant"/>
    <property type="match status" value="1"/>
</dbReference>
<comment type="cofactor">
    <cofactor evidence="3">
        <name>Mn(2+)</name>
        <dbReference type="ChEBI" id="CHEBI:29035"/>
    </cofactor>
</comment>
<dbReference type="InterPro" id="IPR036052">
    <property type="entry name" value="TrpB-like_PALP_sf"/>
</dbReference>
<gene>
    <name evidence="9" type="ORF">HQ497_09930</name>
</gene>
<dbReference type="PANTHER" id="PTHR43050">
    <property type="entry name" value="SERINE / THREONINE RACEMASE FAMILY MEMBER"/>
    <property type="match status" value="1"/>
</dbReference>
<keyword evidence="5" id="KW-0460">Magnesium</keyword>
<proteinExistence type="predicted"/>
<keyword evidence="6" id="KW-0663">Pyridoxal phosphate</keyword>
<dbReference type="SUPFAM" id="SSF53686">
    <property type="entry name" value="Tryptophan synthase beta subunit-like PLP-dependent enzymes"/>
    <property type="match status" value="1"/>
</dbReference>
<dbReference type="CDD" id="cd01562">
    <property type="entry name" value="Thr-dehyd"/>
    <property type="match status" value="1"/>
</dbReference>
<keyword evidence="7" id="KW-0456">Lyase</keyword>
<evidence type="ECO:0000256" key="6">
    <source>
        <dbReference type="ARBA" id="ARBA00022898"/>
    </source>
</evidence>